<keyword evidence="5" id="KW-1185">Reference proteome</keyword>
<feature type="domain" description="Transglutaminase-like" evidence="3">
    <location>
        <begin position="493"/>
        <end position="563"/>
    </location>
</feature>
<dbReference type="InterPro" id="IPR002931">
    <property type="entry name" value="Transglutaminase-like"/>
</dbReference>
<dbReference type="Proteomes" id="UP000316181">
    <property type="component" value="Unassembled WGS sequence"/>
</dbReference>
<evidence type="ECO:0000256" key="2">
    <source>
        <dbReference type="SAM" id="Phobius"/>
    </source>
</evidence>
<evidence type="ECO:0000259" key="3">
    <source>
        <dbReference type="SMART" id="SM00460"/>
    </source>
</evidence>
<dbReference type="SMART" id="SM00460">
    <property type="entry name" value="TGc"/>
    <property type="match status" value="1"/>
</dbReference>
<dbReference type="InterPro" id="IPR052901">
    <property type="entry name" value="Bact_TGase-like"/>
</dbReference>
<dbReference type="Pfam" id="PF11992">
    <property type="entry name" value="TgpA_N"/>
    <property type="match status" value="1"/>
</dbReference>
<name>A0A542SQD7_9MICO</name>
<protein>
    <submittedName>
        <fullName evidence="4">Transglutaminase superfamily protein</fullName>
    </submittedName>
</protein>
<feature type="compositionally biased region" description="Polar residues" evidence="1">
    <location>
        <begin position="562"/>
        <end position="578"/>
    </location>
</feature>
<feature type="transmembrane region" description="Helical" evidence="2">
    <location>
        <begin position="70"/>
        <end position="93"/>
    </location>
</feature>
<dbReference type="InterPro" id="IPR021878">
    <property type="entry name" value="TgpA_N"/>
</dbReference>
<keyword evidence="2" id="KW-0472">Membrane</keyword>
<dbReference type="AlphaFoldDB" id="A0A542SQD7"/>
<feature type="compositionally biased region" description="Low complexity" evidence="1">
    <location>
        <begin position="579"/>
        <end position="616"/>
    </location>
</feature>
<keyword evidence="2" id="KW-1133">Transmembrane helix</keyword>
<feature type="transmembrane region" description="Helical" evidence="2">
    <location>
        <begin position="628"/>
        <end position="651"/>
    </location>
</feature>
<evidence type="ECO:0000256" key="1">
    <source>
        <dbReference type="SAM" id="MobiDB-lite"/>
    </source>
</evidence>
<keyword evidence="2" id="KW-0812">Transmembrane</keyword>
<feature type="transmembrane region" description="Helical" evidence="2">
    <location>
        <begin position="39"/>
        <end position="58"/>
    </location>
</feature>
<dbReference type="InterPro" id="IPR038765">
    <property type="entry name" value="Papain-like_cys_pep_sf"/>
</dbReference>
<dbReference type="SUPFAM" id="SSF54001">
    <property type="entry name" value="Cysteine proteinases"/>
    <property type="match status" value="1"/>
</dbReference>
<feature type="region of interest" description="Disordered" evidence="1">
    <location>
        <begin position="561"/>
        <end position="620"/>
    </location>
</feature>
<sequence length="774" mass="80485">MTGRTALMLVARTLALWAAFAAGLAGLTAVLVPGEWQRSTMIALAIAATPALATRLIFLVPRAASHRVAAAVTPLGVLAVSVIALPLTLFGAASGPQARNSSPGLVTLLRAIASPLTDRVTATIDIITPVGTQIAASTRPMEVTEALAAALVVGVVLLYLIVEPLVIGAGYSWATAVVLAALWAAPLSFITNLPPIAWVVGGASLVFLLATGTGAPQTGPRRLVVAAVVSCLLMGAGGGGAIALTSGKDPRYIPGTGSGGGEGKFSLASTVDIGTSLTERSDAVAYTYRDTSKLPRTQTDAQAAAAKDIANSPMRLFTASTFDGLRWTASSADTAALGPNVIGTDEDPADLTALIERSITLVNLVPDAIPLPTGPVSLVGQAGTQDEGSGAVSLSDPNVTTYSVIAYVSDATAKSLRAASDSRSRGAVDSAYLTVPSLPHLAQINALAQSITAGARTSYDKLVALQEYFRSPGNFTYSTKLDPIQDADPVWSFLESGKGYCVQFATAMTVMARGLGIPVRFAQGFLPGTTNAQGNIEVTGKRAHAWPEAYFDGIGWVRFEPTPSTQTNQAPSWTVTDQSATPTPSATPTTPTPTASTSPSPSAPTPTSSASPAVPTGSMGGRGGLRGLPALLTAVGAALVLALVAWGMLAWRRARAAALRHDIEKQWARVTRRARRAGFTSLPHTTPRQLAASISAAHRERETTAGGIEQDDLDSALSQLLAELELTRYADQTSRIRETSGDPHYDRRARNLATILAALTDIRANRRTTRREHR</sequence>
<evidence type="ECO:0000313" key="5">
    <source>
        <dbReference type="Proteomes" id="UP000316181"/>
    </source>
</evidence>
<feature type="transmembrane region" description="Helical" evidence="2">
    <location>
        <begin position="223"/>
        <end position="244"/>
    </location>
</feature>
<dbReference type="Gene3D" id="3.10.620.30">
    <property type="match status" value="1"/>
</dbReference>
<dbReference type="RefSeq" id="WP_170207925.1">
    <property type="nucleotide sequence ID" value="NZ_BAAATB010000007.1"/>
</dbReference>
<dbReference type="EMBL" id="VFNV01000001">
    <property type="protein sequence ID" value="TQK76823.1"/>
    <property type="molecule type" value="Genomic_DNA"/>
</dbReference>
<feature type="transmembrane region" description="Helical" evidence="2">
    <location>
        <begin position="196"/>
        <end position="216"/>
    </location>
</feature>
<feature type="transmembrane region" description="Helical" evidence="2">
    <location>
        <begin position="146"/>
        <end position="162"/>
    </location>
</feature>
<proteinExistence type="predicted"/>
<organism evidence="4 5">
    <name type="scientific">Rarobacter incanus</name>
    <dbReference type="NCBI Taxonomy" id="153494"/>
    <lineage>
        <taxon>Bacteria</taxon>
        <taxon>Bacillati</taxon>
        <taxon>Actinomycetota</taxon>
        <taxon>Actinomycetes</taxon>
        <taxon>Micrococcales</taxon>
        <taxon>Rarobacteraceae</taxon>
        <taxon>Rarobacter</taxon>
    </lineage>
</organism>
<dbReference type="PANTHER" id="PTHR42736:SF1">
    <property type="entry name" value="PROTEIN-GLUTAMINE GAMMA-GLUTAMYLTRANSFERASE"/>
    <property type="match status" value="1"/>
</dbReference>
<accession>A0A542SQD7</accession>
<feature type="transmembrane region" description="Helical" evidence="2">
    <location>
        <begin position="169"/>
        <end position="190"/>
    </location>
</feature>
<evidence type="ECO:0000313" key="4">
    <source>
        <dbReference type="EMBL" id="TQK76823.1"/>
    </source>
</evidence>
<gene>
    <name evidence="4" type="ORF">FB389_1517</name>
</gene>
<reference evidence="4 5" key="1">
    <citation type="submission" date="2019-06" db="EMBL/GenBank/DDBJ databases">
        <title>Sequencing the genomes of 1000 actinobacteria strains.</title>
        <authorList>
            <person name="Klenk H.-P."/>
        </authorList>
    </citation>
    <scope>NUCLEOTIDE SEQUENCE [LARGE SCALE GENOMIC DNA]</scope>
    <source>
        <strain evidence="4 5">DSM 10596</strain>
    </source>
</reference>
<dbReference type="PANTHER" id="PTHR42736">
    <property type="entry name" value="PROTEIN-GLUTAMINE GAMMA-GLUTAMYLTRANSFERASE"/>
    <property type="match status" value="1"/>
</dbReference>
<dbReference type="Pfam" id="PF01841">
    <property type="entry name" value="Transglut_core"/>
    <property type="match status" value="1"/>
</dbReference>
<comment type="caution">
    <text evidence="4">The sequence shown here is derived from an EMBL/GenBank/DDBJ whole genome shotgun (WGS) entry which is preliminary data.</text>
</comment>